<protein>
    <submittedName>
        <fullName evidence="8">Arabinan endo-1,5-alpha-L-arabinosidase</fullName>
    </submittedName>
</protein>
<dbReference type="InterPro" id="IPR006710">
    <property type="entry name" value="Glyco_hydro_43"/>
</dbReference>
<gene>
    <name evidence="8" type="ORF">C6Y14_01795</name>
</gene>
<name>A0A2P8QGJ3_9ACTN</name>
<feature type="domain" description="Beta-xylosidase C-terminal Concanavalin A-like" evidence="7">
    <location>
        <begin position="572"/>
        <end position="770"/>
    </location>
</feature>
<dbReference type="SUPFAM" id="SSF75005">
    <property type="entry name" value="Arabinanase/levansucrase/invertase"/>
    <property type="match status" value="1"/>
</dbReference>
<sequence length="775" mass="82170">MNRRNRGASRTGQVVAVLAGLLLAVLPPTGNATASPARASTYTNPVTAGTVDTFPDPAVIRGKDGYWYAYGTQNPVFQTQGQTAERMLPILKSADLTHWTYAGEVFTPRTQPAWHGGSRLWAPDIRYTNGHYNLFYSVPNQDTVGVATAPTPTGPWTDAGAVLPADSGCATGDIDQAQFTDVGGQPYLYWGSYDTICVARMNGNRTRVEGTVTEVAQGRRMEGGFVVRRDGFYYLFYSDAGCCDGAYSGYQVKVGRSTSPTGPFTDDLGVDLMSPVSKGGIVVGSSDRWIGPGHNALQTDLSGQDWLVYHAIPADDPDLDLVPGIDRTLSRRPMLVDRLDWIDGWPVVRAGAGPSSDGTEVPVTTWKAGGTFNGGSLDGWQAQGSGTKAWATAAEQDPGTFVTHSGSATDPAFLVTSGNAPARVRAEADLRVTSAGGSAGLVLAYKNPANHVVAWLDRTRNALVTDVRVNGVSAGQQVTALPSGYQWGAWRNVAAELRGNRLTVEVSADRLHDAVATQTRTVPAAAARAGKVGTAALGSGATADNVGAAKLYEPVTRRVTDPRPGARLRSYSDEFDSTTLSSDWSWVRGPAAGATTGEGVLSWPTQNAELHLGTNTASVLTRPAPAGDFTVETKLDLANGPGNQQAGLVLYGSDDRYFKLVHSVLPLSHTAGKVTHVTEFAKEGARPTTTPPTAVAYGPMFGGPPARTLWMRLAYHADEAGGEHEVRAATSTDGVHWTWTGVWALPDEQALRIGLVSLNTAGATARFDYVRTYRG</sequence>
<reference evidence="8 9" key="1">
    <citation type="submission" date="2018-03" db="EMBL/GenBank/DDBJ databases">
        <title>Streptomyces dioscori sp. nov., a novel endophytic actinobacterium isolated from bulbil of Dioscorea bulbifera L.</title>
        <authorList>
            <person name="Zhikuan W."/>
        </authorList>
    </citation>
    <scope>NUCLEOTIDE SEQUENCE [LARGE SCALE GENOMIC DNA]</scope>
    <source>
        <strain evidence="8 9">A217</strain>
    </source>
</reference>
<evidence type="ECO:0000256" key="6">
    <source>
        <dbReference type="SAM" id="SignalP"/>
    </source>
</evidence>
<dbReference type="EMBL" id="PYBJ01000001">
    <property type="protein sequence ID" value="PSM45382.1"/>
    <property type="molecule type" value="Genomic_DNA"/>
</dbReference>
<feature type="site" description="Important for catalytic activity, responsible for pKa modulation of the active site Glu and correct orientation of both the proton donor and substrate" evidence="5">
    <location>
        <position position="175"/>
    </location>
</feature>
<evidence type="ECO:0000313" key="8">
    <source>
        <dbReference type="EMBL" id="PSM45382.1"/>
    </source>
</evidence>
<dbReference type="Gene3D" id="2.60.120.560">
    <property type="entry name" value="Exo-inulinase, domain 1"/>
    <property type="match status" value="1"/>
</dbReference>
<evidence type="ECO:0000313" key="9">
    <source>
        <dbReference type="Proteomes" id="UP000240429"/>
    </source>
</evidence>
<keyword evidence="9" id="KW-1185">Reference proteome</keyword>
<dbReference type="CDD" id="cd18616">
    <property type="entry name" value="GH43_ABN-like"/>
    <property type="match status" value="1"/>
</dbReference>
<dbReference type="Proteomes" id="UP000240429">
    <property type="component" value="Unassembled WGS sequence"/>
</dbReference>
<dbReference type="InterPro" id="IPR013320">
    <property type="entry name" value="ConA-like_dom_sf"/>
</dbReference>
<keyword evidence="3" id="KW-0326">Glycosidase</keyword>
<dbReference type="OrthoDB" id="9801455at2"/>
<dbReference type="SUPFAM" id="SSF49899">
    <property type="entry name" value="Concanavalin A-like lectins/glucanases"/>
    <property type="match status" value="1"/>
</dbReference>
<feature type="active site" description="Proton acceptor" evidence="4">
    <location>
        <position position="56"/>
    </location>
</feature>
<dbReference type="GO" id="GO:0005975">
    <property type="term" value="P:carbohydrate metabolic process"/>
    <property type="evidence" value="ECO:0007669"/>
    <property type="project" value="InterPro"/>
</dbReference>
<accession>A0A2P8QGJ3</accession>
<evidence type="ECO:0000256" key="5">
    <source>
        <dbReference type="PIRSR" id="PIRSR606710-2"/>
    </source>
</evidence>
<feature type="chain" id="PRO_5015148739" evidence="6">
    <location>
        <begin position="35"/>
        <end position="775"/>
    </location>
</feature>
<evidence type="ECO:0000259" key="7">
    <source>
        <dbReference type="Pfam" id="PF17851"/>
    </source>
</evidence>
<dbReference type="PANTHER" id="PTHR42812:SF5">
    <property type="entry name" value="ENDO-ARABINASE"/>
    <property type="match status" value="1"/>
</dbReference>
<evidence type="ECO:0000256" key="2">
    <source>
        <dbReference type="ARBA" id="ARBA00022801"/>
    </source>
</evidence>
<dbReference type="RefSeq" id="WP_107015137.1">
    <property type="nucleotide sequence ID" value="NZ_KZ679038.1"/>
</dbReference>
<comment type="similarity">
    <text evidence="1">Belongs to the glycosyl hydrolase 43 family.</text>
</comment>
<dbReference type="GO" id="GO:0004553">
    <property type="term" value="F:hydrolase activity, hydrolyzing O-glycosyl compounds"/>
    <property type="evidence" value="ECO:0007669"/>
    <property type="project" value="InterPro"/>
</dbReference>
<dbReference type="InterPro" id="IPR051795">
    <property type="entry name" value="Glycosyl_Hydrlase_43"/>
</dbReference>
<proteinExistence type="inferred from homology"/>
<dbReference type="AlphaFoldDB" id="A0A2P8QGJ3"/>
<evidence type="ECO:0000256" key="4">
    <source>
        <dbReference type="PIRSR" id="PIRSR606710-1"/>
    </source>
</evidence>
<feature type="signal peptide" evidence="6">
    <location>
        <begin position="1"/>
        <end position="34"/>
    </location>
</feature>
<organism evidence="8 9">
    <name type="scientific">Streptomyces dioscori</name>
    <dbReference type="NCBI Taxonomy" id="2109333"/>
    <lineage>
        <taxon>Bacteria</taxon>
        <taxon>Bacillati</taxon>
        <taxon>Actinomycetota</taxon>
        <taxon>Actinomycetes</taxon>
        <taxon>Kitasatosporales</taxon>
        <taxon>Streptomycetaceae</taxon>
        <taxon>Streptomyces</taxon>
        <taxon>Streptomyces aurantiacus group</taxon>
    </lineage>
</organism>
<dbReference type="InterPro" id="IPR023296">
    <property type="entry name" value="Glyco_hydro_beta-prop_sf"/>
</dbReference>
<keyword evidence="2" id="KW-0378">Hydrolase</keyword>
<dbReference type="Pfam" id="PF04616">
    <property type="entry name" value="Glyco_hydro_43"/>
    <property type="match status" value="1"/>
</dbReference>
<dbReference type="InterPro" id="IPR041542">
    <property type="entry name" value="GH43_C2"/>
</dbReference>
<comment type="caution">
    <text evidence="8">The sequence shown here is derived from an EMBL/GenBank/DDBJ whole genome shotgun (WGS) entry which is preliminary data.</text>
</comment>
<feature type="active site" description="Proton donor" evidence="4">
    <location>
        <position position="222"/>
    </location>
</feature>
<dbReference type="Gene3D" id="2.60.120.200">
    <property type="match status" value="1"/>
</dbReference>
<evidence type="ECO:0000256" key="1">
    <source>
        <dbReference type="ARBA" id="ARBA00009865"/>
    </source>
</evidence>
<keyword evidence="6" id="KW-0732">Signal</keyword>
<evidence type="ECO:0000256" key="3">
    <source>
        <dbReference type="ARBA" id="ARBA00023295"/>
    </source>
</evidence>
<dbReference type="PANTHER" id="PTHR42812">
    <property type="entry name" value="BETA-XYLOSIDASE"/>
    <property type="match status" value="1"/>
</dbReference>
<dbReference type="Gene3D" id="2.115.10.20">
    <property type="entry name" value="Glycosyl hydrolase domain, family 43"/>
    <property type="match status" value="1"/>
</dbReference>
<dbReference type="Pfam" id="PF17851">
    <property type="entry name" value="GH43_C2"/>
    <property type="match status" value="1"/>
</dbReference>